<dbReference type="PANTHER" id="PTHR41260:SF1">
    <property type="entry name" value="PROTEIN ECSC"/>
    <property type="match status" value="1"/>
</dbReference>
<dbReference type="EMBL" id="FMYF01000015">
    <property type="protein sequence ID" value="SDC03332.1"/>
    <property type="molecule type" value="Genomic_DNA"/>
</dbReference>
<dbReference type="Pfam" id="PF12787">
    <property type="entry name" value="EcsC"/>
    <property type="match status" value="1"/>
</dbReference>
<sequence>MTTKTQGSGSQPSSYEQQAWGDLINGQAKPTRRAAQAVSDGMTRAYDGVRQSDPAKRIGRFGTSVTKKIGEIVPQGAKDGAGKAADAAGRVVESIPVDWLTDGARAAGKSVVRVSRIGLTPERVVRTHQRKGHAVTAFHELRGLDLELIDRVRGRNTDLVYASIGAASGAGAALAMTGGEVGVGTGVGTVPGGAVVASAITADIAVLIGLASRAVGQVALAYGHDPEDPLEKTFVLSVVNFGTATSTAAKQAAFVDLVRLSQLLVRGAAWRVLEEQAIAKIARKIAERLAIRFTKKSLGKLIPVVGVGFGATMNFATLESVVDAANVAYRRRFLVDKYPFLLDDGDIDGVRGFGVAPDDSADDVVISVAEDLDLVEQEGDPSDGEVDGRSGLRTTDGVS</sequence>
<evidence type="ECO:0000313" key="2">
    <source>
        <dbReference type="EMBL" id="SDC03332.1"/>
    </source>
</evidence>
<dbReference type="InterPro" id="IPR024787">
    <property type="entry name" value="EcsC"/>
</dbReference>
<protein>
    <submittedName>
        <fullName evidence="2">EcsC protein family protein</fullName>
    </submittedName>
</protein>
<name>A0A1G6I9X1_9ACTN</name>
<feature type="compositionally biased region" description="Polar residues" evidence="1">
    <location>
        <begin position="1"/>
        <end position="17"/>
    </location>
</feature>
<dbReference type="Proteomes" id="UP000199086">
    <property type="component" value="Unassembled WGS sequence"/>
</dbReference>
<evidence type="ECO:0000313" key="3">
    <source>
        <dbReference type="Proteomes" id="UP000199086"/>
    </source>
</evidence>
<feature type="region of interest" description="Disordered" evidence="1">
    <location>
        <begin position="377"/>
        <end position="399"/>
    </location>
</feature>
<organism evidence="2 3">
    <name type="scientific">Raineyella antarctica</name>
    <dbReference type="NCBI Taxonomy" id="1577474"/>
    <lineage>
        <taxon>Bacteria</taxon>
        <taxon>Bacillati</taxon>
        <taxon>Actinomycetota</taxon>
        <taxon>Actinomycetes</taxon>
        <taxon>Propionibacteriales</taxon>
        <taxon>Propionibacteriaceae</taxon>
        <taxon>Raineyella</taxon>
    </lineage>
</organism>
<dbReference type="RefSeq" id="WP_139283294.1">
    <property type="nucleotide sequence ID" value="NZ_FMYF01000015.1"/>
</dbReference>
<proteinExistence type="predicted"/>
<dbReference type="AlphaFoldDB" id="A0A1G6I9X1"/>
<dbReference type="STRING" id="1577474.GA0111570_11513"/>
<dbReference type="OrthoDB" id="2737310at2"/>
<dbReference type="PANTHER" id="PTHR41260">
    <property type="entry name" value="PROTEIN ECSC"/>
    <property type="match status" value="1"/>
</dbReference>
<gene>
    <name evidence="2" type="ORF">GA0111570_11513</name>
</gene>
<reference evidence="2 3" key="1">
    <citation type="submission" date="2016-06" db="EMBL/GenBank/DDBJ databases">
        <authorList>
            <person name="Olsen C.W."/>
            <person name="Carey S."/>
            <person name="Hinshaw L."/>
            <person name="Karasin A.I."/>
        </authorList>
    </citation>
    <scope>NUCLEOTIDE SEQUENCE [LARGE SCALE GENOMIC DNA]</scope>
    <source>
        <strain evidence="2 3">LZ-22</strain>
    </source>
</reference>
<evidence type="ECO:0000256" key="1">
    <source>
        <dbReference type="SAM" id="MobiDB-lite"/>
    </source>
</evidence>
<accession>A0A1G6I9X1</accession>
<feature type="region of interest" description="Disordered" evidence="1">
    <location>
        <begin position="1"/>
        <end position="34"/>
    </location>
</feature>
<keyword evidence="3" id="KW-1185">Reference proteome</keyword>